<accession>A0ABS2RPN7</accession>
<name>A0ABS2RPN7_9ACTN</name>
<gene>
    <name evidence="2" type="ORF">JOE57_002830</name>
</gene>
<dbReference type="Proteomes" id="UP000704762">
    <property type="component" value="Unassembled WGS sequence"/>
</dbReference>
<evidence type="ECO:0000313" key="2">
    <source>
        <dbReference type="EMBL" id="MBM7799909.1"/>
    </source>
</evidence>
<evidence type="ECO:0000259" key="1">
    <source>
        <dbReference type="Pfam" id="PF14080"/>
    </source>
</evidence>
<comment type="caution">
    <text evidence="2">The sequence shown here is derived from an EMBL/GenBank/DDBJ whole genome shotgun (WGS) entry which is preliminary data.</text>
</comment>
<dbReference type="RefSeq" id="WP_204918957.1">
    <property type="nucleotide sequence ID" value="NZ_BAAAQP010000003.1"/>
</dbReference>
<evidence type="ECO:0000313" key="3">
    <source>
        <dbReference type="Proteomes" id="UP000704762"/>
    </source>
</evidence>
<proteinExistence type="predicted"/>
<protein>
    <recommendedName>
        <fullName evidence="1">DUF4261 domain-containing protein</fullName>
    </recommendedName>
</protein>
<reference evidence="2 3" key="1">
    <citation type="submission" date="2021-01" db="EMBL/GenBank/DDBJ databases">
        <title>Sequencing the genomes of 1000 actinobacteria strains.</title>
        <authorList>
            <person name="Klenk H.-P."/>
        </authorList>
    </citation>
    <scope>NUCLEOTIDE SEQUENCE [LARGE SCALE GENOMIC DNA]</scope>
    <source>
        <strain evidence="2 3">DSM 18662</strain>
    </source>
</reference>
<dbReference type="InterPro" id="IPR025357">
    <property type="entry name" value="DUF4261"/>
</dbReference>
<sequence length="286" mass="30965">MTDPHDEAAHVAGETFDPGAPLGATGLLMAELWYEQVPDLQDTHLRDRLAATFPGLETRDLSFVIPHPDLTVQMEQGPMPLLTAVFAASTLDQAGKQKPSTAQTWDWPGADAALERSTGSLLASELLASFFAPSQRLEALRRVVGALITETAPAAVSWPNSQQVTDPATFADHQLNGPINVRFFTMTGEGDEPDSTVMDTLGLHVFDLPDVQCHFRDRDPGQVAALLLNTAHYIFEAGDVIDDGHTVSGPTGEERYLVRHESALAEPIRPVIDIDLGPPYAVGVRR</sequence>
<keyword evidence="3" id="KW-1185">Reference proteome</keyword>
<dbReference type="EMBL" id="JAFBCF010000001">
    <property type="protein sequence ID" value="MBM7799909.1"/>
    <property type="molecule type" value="Genomic_DNA"/>
</dbReference>
<organism evidence="2 3">
    <name type="scientific">Microlunatus panaciterrae</name>
    <dbReference type="NCBI Taxonomy" id="400768"/>
    <lineage>
        <taxon>Bacteria</taxon>
        <taxon>Bacillati</taxon>
        <taxon>Actinomycetota</taxon>
        <taxon>Actinomycetes</taxon>
        <taxon>Propionibacteriales</taxon>
        <taxon>Propionibacteriaceae</taxon>
        <taxon>Microlunatus</taxon>
    </lineage>
</organism>
<feature type="domain" description="DUF4261" evidence="1">
    <location>
        <begin position="199"/>
        <end position="274"/>
    </location>
</feature>
<dbReference type="Pfam" id="PF14080">
    <property type="entry name" value="DUF4261"/>
    <property type="match status" value="1"/>
</dbReference>